<feature type="compositionally biased region" description="Basic and acidic residues" evidence="11">
    <location>
        <begin position="472"/>
        <end position="487"/>
    </location>
</feature>
<keyword evidence="3" id="KW-0813">Transport</keyword>
<evidence type="ECO:0000313" key="12">
    <source>
        <dbReference type="EMBL" id="KAJ6261159.1"/>
    </source>
</evidence>
<comment type="caution">
    <text evidence="12">The sequence shown here is derived from an EMBL/GenBank/DDBJ whole genome shotgun (WGS) entry which is preliminary data.</text>
</comment>
<organism evidence="12 13">
    <name type="scientific">Drechslerella dactyloides</name>
    <name type="common">Nematode-trapping fungus</name>
    <name type="synonym">Arthrobotrys dactyloides</name>
    <dbReference type="NCBI Taxonomy" id="74499"/>
    <lineage>
        <taxon>Eukaryota</taxon>
        <taxon>Fungi</taxon>
        <taxon>Dikarya</taxon>
        <taxon>Ascomycota</taxon>
        <taxon>Pezizomycotina</taxon>
        <taxon>Orbiliomycetes</taxon>
        <taxon>Orbiliales</taxon>
        <taxon>Orbiliaceae</taxon>
        <taxon>Drechslerella</taxon>
    </lineage>
</organism>
<dbReference type="GO" id="GO:0005743">
    <property type="term" value="C:mitochondrial inner membrane"/>
    <property type="evidence" value="ECO:0007669"/>
    <property type="project" value="UniProtKB-SubCell"/>
</dbReference>
<dbReference type="AlphaFoldDB" id="A0AAD6NJW1"/>
<evidence type="ECO:0000256" key="7">
    <source>
        <dbReference type="ARBA" id="ARBA00022989"/>
    </source>
</evidence>
<evidence type="ECO:0000256" key="9">
    <source>
        <dbReference type="ARBA" id="ARBA00023136"/>
    </source>
</evidence>
<keyword evidence="4 10" id="KW-0812">Transmembrane</keyword>
<feature type="repeat" description="Solcar" evidence="10">
    <location>
        <begin position="228"/>
        <end position="318"/>
    </location>
</feature>
<dbReference type="InterPro" id="IPR036440">
    <property type="entry name" value="Peptidase_C15-like_sf"/>
</dbReference>
<evidence type="ECO:0000313" key="13">
    <source>
        <dbReference type="Proteomes" id="UP001221413"/>
    </source>
</evidence>
<evidence type="ECO:0000256" key="8">
    <source>
        <dbReference type="ARBA" id="ARBA00023128"/>
    </source>
</evidence>
<comment type="subcellular location">
    <subcellularLocation>
        <location evidence="1">Mitochondrion inner membrane</location>
        <topology evidence="1">Multi-pass membrane protein</topology>
    </subcellularLocation>
</comment>
<dbReference type="Gene3D" id="1.50.40.10">
    <property type="entry name" value="Mitochondrial carrier domain"/>
    <property type="match status" value="1"/>
</dbReference>
<evidence type="ECO:0000256" key="10">
    <source>
        <dbReference type="PROSITE-ProRule" id="PRU00282"/>
    </source>
</evidence>
<feature type="repeat" description="Solcar" evidence="10">
    <location>
        <begin position="27"/>
        <end position="118"/>
    </location>
</feature>
<feature type="repeat" description="Solcar" evidence="10">
    <location>
        <begin position="130"/>
        <end position="221"/>
    </location>
</feature>
<evidence type="ECO:0000256" key="2">
    <source>
        <dbReference type="ARBA" id="ARBA00006375"/>
    </source>
</evidence>
<keyword evidence="8" id="KW-0496">Mitochondrion</keyword>
<dbReference type="InterPro" id="IPR050391">
    <property type="entry name" value="Mito_Metabolite_Transporter"/>
</dbReference>
<feature type="compositionally biased region" description="Polar residues" evidence="11">
    <location>
        <begin position="328"/>
        <end position="348"/>
    </location>
</feature>
<dbReference type="PROSITE" id="PS50920">
    <property type="entry name" value="SOLCAR"/>
    <property type="match status" value="3"/>
</dbReference>
<evidence type="ECO:0000256" key="6">
    <source>
        <dbReference type="ARBA" id="ARBA00022792"/>
    </source>
</evidence>
<dbReference type="InterPro" id="IPR018108">
    <property type="entry name" value="MCP_transmembrane"/>
</dbReference>
<protein>
    <submittedName>
        <fullName evidence="12">Mitoferrin-1</fullName>
    </submittedName>
</protein>
<dbReference type="Pfam" id="PF00153">
    <property type="entry name" value="Mito_carr"/>
    <property type="match status" value="3"/>
</dbReference>
<dbReference type="Gene3D" id="3.40.630.20">
    <property type="entry name" value="Peptidase C15, pyroglutamyl peptidase I-like"/>
    <property type="match status" value="1"/>
</dbReference>
<name>A0AAD6NJW1_DREDA</name>
<keyword evidence="5" id="KW-0677">Repeat</keyword>
<evidence type="ECO:0000256" key="1">
    <source>
        <dbReference type="ARBA" id="ARBA00004448"/>
    </source>
</evidence>
<dbReference type="Proteomes" id="UP001221413">
    <property type="component" value="Unassembled WGS sequence"/>
</dbReference>
<proteinExistence type="inferred from homology"/>
<feature type="region of interest" description="Disordered" evidence="11">
    <location>
        <begin position="462"/>
        <end position="498"/>
    </location>
</feature>
<reference evidence="12" key="1">
    <citation type="submission" date="2023-01" db="EMBL/GenBank/DDBJ databases">
        <title>The chitinases involved in constricting ring structure development in the nematode-trapping fungus Drechslerella dactyloides.</title>
        <authorList>
            <person name="Wang R."/>
            <person name="Zhang L."/>
            <person name="Tang P."/>
            <person name="Li S."/>
            <person name="Liang L."/>
        </authorList>
    </citation>
    <scope>NUCLEOTIDE SEQUENCE</scope>
    <source>
        <strain evidence="12">YMF1.00031</strain>
    </source>
</reference>
<dbReference type="PANTHER" id="PTHR45618">
    <property type="entry name" value="MITOCHONDRIAL DICARBOXYLATE CARRIER-RELATED"/>
    <property type="match status" value="1"/>
</dbReference>
<dbReference type="FunFam" id="1.50.40.10:FF:000009">
    <property type="entry name" value="Mitochondrial 2-oxoglutarate/malate carrier protein"/>
    <property type="match status" value="1"/>
</dbReference>
<dbReference type="EMBL" id="JAQGDS010000004">
    <property type="protein sequence ID" value="KAJ6261159.1"/>
    <property type="molecule type" value="Genomic_DNA"/>
</dbReference>
<keyword evidence="7" id="KW-1133">Transmembrane helix</keyword>
<evidence type="ECO:0000256" key="4">
    <source>
        <dbReference type="ARBA" id="ARBA00022692"/>
    </source>
</evidence>
<accession>A0AAD6NJW1</accession>
<dbReference type="SUPFAM" id="SSF53182">
    <property type="entry name" value="Pyrrolidone carboxyl peptidase (pyroglutamate aminopeptidase)"/>
    <property type="match status" value="1"/>
</dbReference>
<evidence type="ECO:0000256" key="11">
    <source>
        <dbReference type="SAM" id="MobiDB-lite"/>
    </source>
</evidence>
<gene>
    <name evidence="12" type="ORF">Dda_3826</name>
</gene>
<comment type="similarity">
    <text evidence="2">Belongs to the mitochondrial carrier (TC 2.A.29) family.</text>
</comment>
<keyword evidence="9 10" id="KW-0472">Membrane</keyword>
<dbReference type="SUPFAM" id="SSF103506">
    <property type="entry name" value="Mitochondrial carrier"/>
    <property type="match status" value="1"/>
</dbReference>
<feature type="region of interest" description="Disordered" evidence="11">
    <location>
        <begin position="328"/>
        <end position="352"/>
    </location>
</feature>
<keyword evidence="13" id="KW-1185">Reference proteome</keyword>
<evidence type="ECO:0000256" key="5">
    <source>
        <dbReference type="ARBA" id="ARBA00022737"/>
    </source>
</evidence>
<keyword evidence="6" id="KW-0999">Mitochondrion inner membrane</keyword>
<evidence type="ECO:0000256" key="3">
    <source>
        <dbReference type="ARBA" id="ARBA00022448"/>
    </source>
</evidence>
<dbReference type="InterPro" id="IPR023395">
    <property type="entry name" value="MCP_dom_sf"/>
</dbReference>
<sequence>MAPVHVSSSSDHLLSNPQPDFLHRPAVRKVLPFVNGGMAGVMASCIIQPVDMIKVRIQLAGEGMKSTGGPKVTPISVARDIVARGKVLDLYSGLSAAVLRQVVYTTARMGFFGTFMESFQTKAKEQNRKVTFGERAAASLAAGGLGALLGNPADLSLIRMQSDGLRPLEKRENYRSVFDALKRISRNEGIFALWGGATPTVIRAMALNFGQLAFYSETKAQLQKTNLAAPVQFFAASCVAGFAASAFSLPFDFIKTRLQRQTRDANGRLPYKNMADCAMKVVREEGVLRFYRGFGTYFIRIAPHAMMTLLFADMLGVLTSNNKKYNTMPPNTIPSGAGQTADAETSAQHHPHNHPHRIFKVYVTGFGPFEKIDVNASYHVASHLPSVLDEKYTSLAAGPAGAVIPSNLQVSIIPHFEAVPVSYAKVTKLIPTLYEDLPGVDLFVHIGVAPWEHYQIETRARRRPYGPPDDNPDGRRDVDGHWPEGHSAEGAARGKVPPEVSEIASSLDVKGICDTLEKIKADEKGDESSWDPPRVSDDAGLYLCEFILYNSMAASLYDATYESEYPESKPVSDRDSTPPSTARAVFIHIPSKTEDEWLERSLETVKRIIGAIAVQRVAA</sequence>